<gene>
    <name evidence="1" type="ORF">MPEBLZ_03994</name>
</gene>
<evidence type="ECO:0000313" key="1">
    <source>
        <dbReference type="EMBL" id="KPQ41451.1"/>
    </source>
</evidence>
<organism evidence="1 2">
    <name type="scientific">Candidatus Methanoperedens nitratireducens</name>
    <dbReference type="NCBI Taxonomy" id="1392998"/>
    <lineage>
        <taxon>Archaea</taxon>
        <taxon>Methanobacteriati</taxon>
        <taxon>Methanobacteriota</taxon>
        <taxon>Stenosarchaea group</taxon>
        <taxon>Methanomicrobia</taxon>
        <taxon>Methanosarcinales</taxon>
        <taxon>ANME-2 cluster</taxon>
        <taxon>Candidatus Methanoperedentaceae</taxon>
        <taxon>Candidatus Methanoperedens</taxon>
    </lineage>
</organism>
<dbReference type="EMBL" id="LKCM01000357">
    <property type="protein sequence ID" value="KPQ41451.1"/>
    <property type="molecule type" value="Genomic_DNA"/>
</dbReference>
<dbReference type="Proteomes" id="UP000050360">
    <property type="component" value="Unassembled WGS sequence"/>
</dbReference>
<dbReference type="AlphaFoldDB" id="A0A0P7ZD94"/>
<name>A0A0P7ZD94_9EURY</name>
<proteinExistence type="predicted"/>
<sequence>MTEKNKDTSIKKIVEQIKRTIQIKNKDDKRIKQLEIKFFKEFCLKQYLKECEPGYCVFRITNSCEYVKILKKVHTI</sequence>
<protein>
    <submittedName>
        <fullName evidence="1">Uncharacterized protein</fullName>
    </submittedName>
</protein>
<accession>A0A0P7ZD94</accession>
<comment type="caution">
    <text evidence="1">The sequence shown here is derived from an EMBL/GenBank/DDBJ whole genome shotgun (WGS) entry which is preliminary data.</text>
</comment>
<reference evidence="1 2" key="1">
    <citation type="submission" date="2015-09" db="EMBL/GenBank/DDBJ databases">
        <title>A metagenomics-based metabolic model of nitrate-dependent anaerobic oxidation of methane by Methanoperedens-like archaea.</title>
        <authorList>
            <person name="Arshad A."/>
            <person name="Speth D.R."/>
            <person name="De Graaf R.M."/>
            <person name="Op Den Camp H.J."/>
            <person name="Jetten M.S."/>
            <person name="Welte C.U."/>
        </authorList>
    </citation>
    <scope>NUCLEOTIDE SEQUENCE [LARGE SCALE GENOMIC DNA]</scope>
</reference>
<evidence type="ECO:0000313" key="2">
    <source>
        <dbReference type="Proteomes" id="UP000050360"/>
    </source>
</evidence>